<dbReference type="Pfam" id="PF00076">
    <property type="entry name" value="RRM_1"/>
    <property type="match status" value="1"/>
</dbReference>
<dbReference type="InterPro" id="IPR012677">
    <property type="entry name" value="Nucleotide-bd_a/b_plait_sf"/>
</dbReference>
<comment type="subcellular location">
    <subcellularLocation>
        <location evidence="1">Nucleus</location>
    </subcellularLocation>
</comment>
<comment type="caution">
    <text evidence="11">The sequence shown here is derived from an EMBL/GenBank/DDBJ whole genome shotgun (WGS) entry which is preliminary data.</text>
</comment>
<keyword evidence="5" id="KW-0010">Activator</keyword>
<keyword evidence="4" id="KW-0805">Transcription regulation</keyword>
<evidence type="ECO:0000259" key="10">
    <source>
        <dbReference type="PROSITE" id="PS50102"/>
    </source>
</evidence>
<keyword evidence="7" id="KW-0539">Nucleus</keyword>
<keyword evidence="6" id="KW-0804">Transcription</keyword>
<evidence type="ECO:0000313" key="12">
    <source>
        <dbReference type="Proteomes" id="UP001162483"/>
    </source>
</evidence>
<keyword evidence="3 8" id="KW-0694">RNA-binding</keyword>
<proteinExistence type="predicted"/>
<keyword evidence="2" id="KW-0597">Phosphoprotein</keyword>
<accession>A0ABN9BCS9</accession>
<evidence type="ECO:0000256" key="5">
    <source>
        <dbReference type="ARBA" id="ARBA00023159"/>
    </source>
</evidence>
<evidence type="ECO:0000256" key="1">
    <source>
        <dbReference type="ARBA" id="ARBA00004123"/>
    </source>
</evidence>
<dbReference type="PROSITE" id="PS50102">
    <property type="entry name" value="RRM"/>
    <property type="match status" value="1"/>
</dbReference>
<feature type="compositionally biased region" description="Polar residues" evidence="9">
    <location>
        <begin position="537"/>
        <end position="546"/>
    </location>
</feature>
<feature type="region of interest" description="Disordered" evidence="9">
    <location>
        <begin position="522"/>
        <end position="550"/>
    </location>
</feature>
<feature type="domain" description="RRM" evidence="10">
    <location>
        <begin position="558"/>
        <end position="634"/>
    </location>
</feature>
<dbReference type="PANTHER" id="PTHR15528">
    <property type="entry name" value="PEROXISOME PROLIFERATOR ACTIVATED RECEPTOR GAMMA COACTIVATOR 1 PGC-1 -RELATED"/>
    <property type="match status" value="1"/>
</dbReference>
<evidence type="ECO:0000256" key="8">
    <source>
        <dbReference type="PROSITE-ProRule" id="PRU00176"/>
    </source>
</evidence>
<dbReference type="Gene3D" id="3.30.70.330">
    <property type="match status" value="1"/>
</dbReference>
<dbReference type="SMART" id="SM00360">
    <property type="entry name" value="RRM"/>
    <property type="match status" value="1"/>
</dbReference>
<reference evidence="11" key="1">
    <citation type="submission" date="2023-05" db="EMBL/GenBank/DDBJ databases">
        <authorList>
            <person name="Stuckert A."/>
        </authorList>
    </citation>
    <scope>NUCLEOTIDE SEQUENCE</scope>
</reference>
<dbReference type="InterPro" id="IPR034605">
    <property type="entry name" value="PGC-1"/>
</dbReference>
<evidence type="ECO:0000256" key="3">
    <source>
        <dbReference type="ARBA" id="ARBA00022884"/>
    </source>
</evidence>
<evidence type="ECO:0000256" key="6">
    <source>
        <dbReference type="ARBA" id="ARBA00023163"/>
    </source>
</evidence>
<dbReference type="SUPFAM" id="SSF54928">
    <property type="entry name" value="RNA-binding domain, RBD"/>
    <property type="match status" value="1"/>
</dbReference>
<evidence type="ECO:0000256" key="2">
    <source>
        <dbReference type="ARBA" id="ARBA00022553"/>
    </source>
</evidence>
<dbReference type="PANTHER" id="PTHR15528:SF12">
    <property type="entry name" value="PEROXISOME PROLIFERATOR-ACTIVATED RECEPTOR GAMMA COACTIVATOR 1-BETA"/>
    <property type="match status" value="1"/>
</dbReference>
<sequence length="641" mass="73229">MHTYCLPPKKHHSDEKHQHYTGLLKRPKTDTTPSVHSCSNQVIKVNSANVKGKCYAQGKYKRTKPTRTESSILKVLLAKDICGDVSKPYRLTQPVYAAFTDSSCSHVMQGKSEQGFGRGNKAELEKTHKPFLSLRRESRYMEADSGKPAHNNSEQVTNKSAFKQECSVYAVRRSSRLNPEFWFNDEVSPQTCTAHAQITMEQPLCLTTEPFVDDEQVAEVEVEESVETTGQVEGDRTLQDMLEMDAREAHGDIDNQDYHPLDVTRCSTISLPQTTSAFEKRNFDQGLSVELCGTAGLTPPTTPPYKPTEEDLYKPEISQDTVNNDSLITSSVKTGVTEKRLPSNRRLSKKQPERTELFAHLSRSASVPDTPPPQGIKRPFSRSFGDHDYCQVKKSEPAFQRKVIKSVDLPCYDDRKHKVPPVLERKMSSNKEDNKLLKDHEIRASLTKHFGSPDTTLKEEDNVTCTSPEYDSAFEDSESECNSPEDDVFFSPLRKKSYYRRSPPSKLQSYPRSQATAQIIRTPDNRRSHSRREISEQRQTGHWSQRQIHRKKEQDDGWVIVIRNLSNSINAHELKKRFEVFGEILECRVLSKSRGEKHGFITYRRSEHAEMSLKKGPSLRKKNEPSFHMSYGGSRHVFWTK</sequence>
<evidence type="ECO:0000256" key="9">
    <source>
        <dbReference type="SAM" id="MobiDB-lite"/>
    </source>
</evidence>
<keyword evidence="12" id="KW-1185">Reference proteome</keyword>
<dbReference type="Proteomes" id="UP001162483">
    <property type="component" value="Unassembled WGS sequence"/>
</dbReference>
<evidence type="ECO:0000313" key="11">
    <source>
        <dbReference type="EMBL" id="CAI9545396.1"/>
    </source>
</evidence>
<feature type="compositionally biased region" description="Basic and acidic residues" evidence="9">
    <location>
        <begin position="523"/>
        <end position="536"/>
    </location>
</feature>
<dbReference type="EMBL" id="CATNWA010003445">
    <property type="protein sequence ID" value="CAI9545396.1"/>
    <property type="molecule type" value="Genomic_DNA"/>
</dbReference>
<protein>
    <recommendedName>
        <fullName evidence="10">RRM domain-containing protein</fullName>
    </recommendedName>
</protein>
<gene>
    <name evidence="11" type="ORF">SPARVUS_LOCUS2653276</name>
</gene>
<dbReference type="InterPro" id="IPR035979">
    <property type="entry name" value="RBD_domain_sf"/>
</dbReference>
<evidence type="ECO:0000256" key="4">
    <source>
        <dbReference type="ARBA" id="ARBA00023015"/>
    </source>
</evidence>
<name>A0ABN9BCS9_9NEOB</name>
<dbReference type="InterPro" id="IPR000504">
    <property type="entry name" value="RRM_dom"/>
</dbReference>
<organism evidence="11 12">
    <name type="scientific">Staurois parvus</name>
    <dbReference type="NCBI Taxonomy" id="386267"/>
    <lineage>
        <taxon>Eukaryota</taxon>
        <taxon>Metazoa</taxon>
        <taxon>Chordata</taxon>
        <taxon>Craniata</taxon>
        <taxon>Vertebrata</taxon>
        <taxon>Euteleostomi</taxon>
        <taxon>Amphibia</taxon>
        <taxon>Batrachia</taxon>
        <taxon>Anura</taxon>
        <taxon>Neobatrachia</taxon>
        <taxon>Ranoidea</taxon>
        <taxon>Ranidae</taxon>
        <taxon>Staurois</taxon>
    </lineage>
</organism>
<evidence type="ECO:0000256" key="7">
    <source>
        <dbReference type="ARBA" id="ARBA00023242"/>
    </source>
</evidence>